<dbReference type="PANTHER" id="PTHR48050:SF13">
    <property type="entry name" value="STEROL 3-BETA-GLUCOSYLTRANSFERASE UGT80A2"/>
    <property type="match status" value="1"/>
</dbReference>
<accession>A0A7W6GEI2</accession>
<feature type="domain" description="Glycosyltransferase family 28 N-terminal" evidence="1">
    <location>
        <begin position="3"/>
        <end position="77"/>
    </location>
</feature>
<evidence type="ECO:0000259" key="1">
    <source>
        <dbReference type="Pfam" id="PF03033"/>
    </source>
</evidence>
<keyword evidence="4" id="KW-1185">Reference proteome</keyword>
<dbReference type="InterPro" id="IPR002213">
    <property type="entry name" value="UDP_glucos_trans"/>
</dbReference>
<dbReference type="Proteomes" id="UP000528964">
    <property type="component" value="Unassembled WGS sequence"/>
</dbReference>
<dbReference type="InterPro" id="IPR004276">
    <property type="entry name" value="GlycoTrans_28_N"/>
</dbReference>
<dbReference type="GO" id="GO:0008194">
    <property type="term" value="F:UDP-glycosyltransferase activity"/>
    <property type="evidence" value="ECO:0007669"/>
    <property type="project" value="InterPro"/>
</dbReference>
<gene>
    <name evidence="3" type="ORF">GGR24_000696</name>
</gene>
<evidence type="ECO:0000259" key="2">
    <source>
        <dbReference type="Pfam" id="PF06722"/>
    </source>
</evidence>
<dbReference type="CDD" id="cd03784">
    <property type="entry name" value="GT1_Gtf-like"/>
    <property type="match status" value="1"/>
</dbReference>
<dbReference type="InterPro" id="IPR010610">
    <property type="entry name" value="EryCIII-like_C"/>
</dbReference>
<dbReference type="RefSeq" id="WP_183393882.1">
    <property type="nucleotide sequence ID" value="NZ_JACIDR010000001.1"/>
</dbReference>
<evidence type="ECO:0000313" key="3">
    <source>
        <dbReference type="EMBL" id="MBB3972063.1"/>
    </source>
</evidence>
<dbReference type="EMBL" id="JACIDR010000001">
    <property type="protein sequence ID" value="MBB3972063.1"/>
    <property type="molecule type" value="Genomic_DNA"/>
</dbReference>
<dbReference type="PANTHER" id="PTHR48050">
    <property type="entry name" value="STEROL 3-BETA-GLUCOSYLTRANSFERASE"/>
    <property type="match status" value="1"/>
</dbReference>
<dbReference type="SUPFAM" id="SSF53756">
    <property type="entry name" value="UDP-Glycosyltransferase/glycogen phosphorylase"/>
    <property type="match status" value="1"/>
</dbReference>
<dbReference type="GO" id="GO:0005975">
    <property type="term" value="P:carbohydrate metabolic process"/>
    <property type="evidence" value="ECO:0007669"/>
    <property type="project" value="InterPro"/>
</dbReference>
<reference evidence="3 4" key="1">
    <citation type="submission" date="2020-08" db="EMBL/GenBank/DDBJ databases">
        <title>Genomic Encyclopedia of Type Strains, Phase IV (KMG-IV): sequencing the most valuable type-strain genomes for metagenomic binning, comparative biology and taxonomic classification.</title>
        <authorList>
            <person name="Goeker M."/>
        </authorList>
    </citation>
    <scope>NUCLEOTIDE SEQUENCE [LARGE SCALE GENOMIC DNA]</scope>
    <source>
        <strain evidence="3 4">DSM 25481</strain>
    </source>
</reference>
<protein>
    <submittedName>
        <fullName evidence="3">UDP:flavonoid glycosyltransferase YjiC (YdhE family)</fullName>
    </submittedName>
</protein>
<comment type="caution">
    <text evidence="3">The sequence shown here is derived from an EMBL/GenBank/DDBJ whole genome shotgun (WGS) entry which is preliminary data.</text>
</comment>
<keyword evidence="3" id="KW-0808">Transferase</keyword>
<dbReference type="Pfam" id="PF03033">
    <property type="entry name" value="Glyco_transf_28"/>
    <property type="match status" value="1"/>
</dbReference>
<organism evidence="3 4">
    <name type="scientific">Hansschlegelia beijingensis</name>
    <dbReference type="NCBI Taxonomy" id="1133344"/>
    <lineage>
        <taxon>Bacteria</taxon>
        <taxon>Pseudomonadati</taxon>
        <taxon>Pseudomonadota</taxon>
        <taxon>Alphaproteobacteria</taxon>
        <taxon>Hyphomicrobiales</taxon>
        <taxon>Methylopilaceae</taxon>
        <taxon>Hansschlegelia</taxon>
    </lineage>
</organism>
<dbReference type="InterPro" id="IPR050426">
    <property type="entry name" value="Glycosyltransferase_28"/>
</dbReference>
<dbReference type="GO" id="GO:0016758">
    <property type="term" value="F:hexosyltransferase activity"/>
    <property type="evidence" value="ECO:0007669"/>
    <property type="project" value="InterPro"/>
</dbReference>
<dbReference type="Pfam" id="PF06722">
    <property type="entry name" value="EryCIII-like_C"/>
    <property type="match status" value="1"/>
</dbReference>
<sequence>MHVLIAAIGSSGDVLPLIAIGGELQRRGHRVTMAAPAPFGPMAARAGIGFEALGTERDYAAAFADPALWSSRRGVRTLFAAVAAAIPPTFAFVMRRHRRGRTIVLASSLALGARVAVGVRRGPYIVVHLQPVLMQSRHEAPRLPGLFSLGWLPAELKWRLQIGADRYVIDPALLPALNAFRAEIGQDPVRRLRHWWNARGRVLLLYPPWFAAFQPDWPKNARQVGFPCADMVGAPDEGPEALAAFLDAGPKPVAVTFGTGMLHGEAMYRAAIAACAALGLRCVVSCPHPLEIPPEGRGQVFVLRYAPFSVLLPRCRAIIHHGGIGTVAQAFAAAIPQLIVPLAFDQFDNAERVKRLGCGLVLRREAFGARIAARRLRGLLASTRVSEACAGVAQRCVGADAIGRVCEEVEAVFAESRALRGGGDR</sequence>
<evidence type="ECO:0000313" key="4">
    <source>
        <dbReference type="Proteomes" id="UP000528964"/>
    </source>
</evidence>
<dbReference type="Gene3D" id="3.40.50.2000">
    <property type="entry name" value="Glycogen Phosphorylase B"/>
    <property type="match status" value="2"/>
</dbReference>
<feature type="domain" description="Erythromycin biosynthesis protein CIII-like C-terminal" evidence="2">
    <location>
        <begin position="300"/>
        <end position="389"/>
    </location>
</feature>
<dbReference type="AlphaFoldDB" id="A0A7W6GEI2"/>
<name>A0A7W6GEI2_9HYPH</name>
<dbReference type="GO" id="GO:0033072">
    <property type="term" value="P:vancomycin biosynthetic process"/>
    <property type="evidence" value="ECO:0007669"/>
    <property type="project" value="UniProtKB-ARBA"/>
</dbReference>
<proteinExistence type="predicted"/>